<comment type="caution">
    <text evidence="2">The sequence shown here is derived from an EMBL/GenBank/DDBJ whole genome shotgun (WGS) entry which is preliminary data.</text>
</comment>
<proteinExistence type="predicted"/>
<evidence type="ECO:0000256" key="1">
    <source>
        <dbReference type="ARBA" id="ARBA00022797"/>
    </source>
</evidence>
<dbReference type="AlphaFoldDB" id="A0A085UUZ5"/>
<dbReference type="Proteomes" id="UP000028643">
    <property type="component" value="Unassembled WGS sequence"/>
</dbReference>
<organism evidence="2 3">
    <name type="scientific">Pseudomonas syringae</name>
    <dbReference type="NCBI Taxonomy" id="317"/>
    <lineage>
        <taxon>Bacteria</taxon>
        <taxon>Pseudomonadati</taxon>
        <taxon>Pseudomonadota</taxon>
        <taxon>Gammaproteobacteria</taxon>
        <taxon>Pseudomonadales</taxon>
        <taxon>Pseudomonadaceae</taxon>
        <taxon>Pseudomonas</taxon>
    </lineage>
</organism>
<evidence type="ECO:0000313" key="3">
    <source>
        <dbReference type="Proteomes" id="UP000028643"/>
    </source>
</evidence>
<sequence length="254" mass="27313">MNSAPSPSRLAQLLVDAHRERSPLGELNADLQPSDKNAAYQIQQDILRLRGVTPGGWKIGSKSPTGPIQGSPLPQDCLFASASEFARAAYPPPGVELEIAFRFNRAFTPREEAYSDDEVMAGIGEMATTIELVSSRFAAWPKIEPLTQLADLLNHGALIVGEFVPYDDSFDFVNPTLELTLNGVSIVPSAVANPAGDPRRLLPWLVNHHTGQGLTVPREFVITTGSYTGIFLADSAGQVQGRIQGLPAISLTLV</sequence>
<dbReference type="GO" id="GO:0008684">
    <property type="term" value="F:2-oxopent-4-enoate hydratase activity"/>
    <property type="evidence" value="ECO:0007669"/>
    <property type="project" value="TreeGrafter"/>
</dbReference>
<reference evidence="2 3" key="1">
    <citation type="submission" date="2014-07" db="EMBL/GenBank/DDBJ databases">
        <title>Draft Genome Sequences of Environmental Pseudomonas syringae strains.</title>
        <authorList>
            <person name="Baltrus D.A."/>
            <person name="Berge O."/>
            <person name="Morris C."/>
        </authorList>
    </citation>
    <scope>NUCLEOTIDE SEQUENCE [LARGE SCALE GENOMIC DNA]</scope>
    <source>
        <strain evidence="2 3">CEB003</strain>
    </source>
</reference>
<dbReference type="InterPro" id="IPR036663">
    <property type="entry name" value="Fumarylacetoacetase_C_sf"/>
</dbReference>
<evidence type="ECO:0000313" key="2">
    <source>
        <dbReference type="EMBL" id="KFE47008.1"/>
    </source>
</evidence>
<dbReference type="RefSeq" id="WP_047577954.1">
    <property type="nucleotide sequence ID" value="NZ_JPQT01000130.1"/>
</dbReference>
<gene>
    <name evidence="2" type="ORF">IV02_23030</name>
</gene>
<name>A0A085UUZ5_PSESX</name>
<dbReference type="EMBL" id="JPQT01000130">
    <property type="protein sequence ID" value="KFE47008.1"/>
    <property type="molecule type" value="Genomic_DNA"/>
</dbReference>
<dbReference type="Gene3D" id="3.90.850.10">
    <property type="entry name" value="Fumarylacetoacetase-like, C-terminal domain"/>
    <property type="match status" value="1"/>
</dbReference>
<dbReference type="GO" id="GO:0005737">
    <property type="term" value="C:cytoplasm"/>
    <property type="evidence" value="ECO:0007669"/>
    <property type="project" value="TreeGrafter"/>
</dbReference>
<dbReference type="SUPFAM" id="SSF56529">
    <property type="entry name" value="FAH"/>
    <property type="match status" value="1"/>
</dbReference>
<keyword evidence="1" id="KW-0058">Aromatic hydrocarbons catabolism</keyword>
<dbReference type="PANTHER" id="PTHR30143:SF0">
    <property type="entry name" value="2-KETO-4-PENTENOATE HYDRATASE"/>
    <property type="match status" value="1"/>
</dbReference>
<dbReference type="PANTHER" id="PTHR30143">
    <property type="entry name" value="ACID HYDRATASE"/>
    <property type="match status" value="1"/>
</dbReference>
<dbReference type="PATRIC" id="fig|317.174.peg.4709"/>
<accession>A0A085UUZ5</accession>
<protein>
    <submittedName>
        <fullName evidence="2">2-keto-4-pentenoate hydratase</fullName>
    </submittedName>
</protein>
<dbReference type="InterPro" id="IPR050772">
    <property type="entry name" value="Hydratase-Decarb/MhpD_sf"/>
</dbReference>